<name>A0A409Y076_9AGAR</name>
<accession>A0A409Y076</accession>
<evidence type="ECO:0000313" key="1">
    <source>
        <dbReference type="EMBL" id="PPQ96428.1"/>
    </source>
</evidence>
<gene>
    <name evidence="1" type="ORF">CVT26_005107</name>
</gene>
<keyword evidence="2" id="KW-1185">Reference proteome</keyword>
<sequence length="151" mass="16540">MPGKQSKAAAVTQPPLAGTLRLEPILTYHVLAAPPSETCSRFQHLEFPPRLLGVATSIMPRQALTLLSPYVRSASFRFLLSWLDLHCNSAAVDVPLNEVLGLKIHGFLSASEELLEQTRDSHSSEVKSSLLRLSKLQGSSNEDDQANRPLL</sequence>
<protein>
    <submittedName>
        <fullName evidence="1">Uncharacterized protein</fullName>
    </submittedName>
</protein>
<dbReference type="Proteomes" id="UP000284706">
    <property type="component" value="Unassembled WGS sequence"/>
</dbReference>
<reference evidence="1 2" key="1">
    <citation type="journal article" date="2018" name="Evol. Lett.">
        <title>Horizontal gene cluster transfer increased hallucinogenic mushroom diversity.</title>
        <authorList>
            <person name="Reynolds H.T."/>
            <person name="Vijayakumar V."/>
            <person name="Gluck-Thaler E."/>
            <person name="Korotkin H.B."/>
            <person name="Matheny P.B."/>
            <person name="Slot J.C."/>
        </authorList>
    </citation>
    <scope>NUCLEOTIDE SEQUENCE [LARGE SCALE GENOMIC DNA]</scope>
    <source>
        <strain evidence="1 2">SRW20</strain>
    </source>
</reference>
<evidence type="ECO:0000313" key="2">
    <source>
        <dbReference type="Proteomes" id="UP000284706"/>
    </source>
</evidence>
<comment type="caution">
    <text evidence="1">The sequence shown here is derived from an EMBL/GenBank/DDBJ whole genome shotgun (WGS) entry which is preliminary data.</text>
</comment>
<dbReference type="EMBL" id="NHYE01001373">
    <property type="protein sequence ID" value="PPQ96428.1"/>
    <property type="molecule type" value="Genomic_DNA"/>
</dbReference>
<dbReference type="AlphaFoldDB" id="A0A409Y076"/>
<dbReference type="InParanoid" id="A0A409Y076"/>
<proteinExistence type="predicted"/>
<organism evidence="1 2">
    <name type="scientific">Gymnopilus dilepis</name>
    <dbReference type="NCBI Taxonomy" id="231916"/>
    <lineage>
        <taxon>Eukaryota</taxon>
        <taxon>Fungi</taxon>
        <taxon>Dikarya</taxon>
        <taxon>Basidiomycota</taxon>
        <taxon>Agaricomycotina</taxon>
        <taxon>Agaricomycetes</taxon>
        <taxon>Agaricomycetidae</taxon>
        <taxon>Agaricales</taxon>
        <taxon>Agaricineae</taxon>
        <taxon>Hymenogastraceae</taxon>
        <taxon>Gymnopilus</taxon>
    </lineage>
</organism>